<keyword evidence="6 7" id="KW-0472">Membrane</keyword>
<dbReference type="InterPro" id="IPR045621">
    <property type="entry name" value="BPD_transp_1_N"/>
</dbReference>
<comment type="subcellular location">
    <subcellularLocation>
        <location evidence="1 7">Cell membrane</location>
        <topology evidence="1 7">Multi-pass membrane protein</topology>
    </subcellularLocation>
</comment>
<dbReference type="Gene3D" id="1.10.3720.10">
    <property type="entry name" value="MetI-like"/>
    <property type="match status" value="1"/>
</dbReference>
<evidence type="ECO:0000313" key="9">
    <source>
        <dbReference type="EMBL" id="GAA1713059.1"/>
    </source>
</evidence>
<keyword evidence="10" id="KW-1185">Reference proteome</keyword>
<evidence type="ECO:0000256" key="7">
    <source>
        <dbReference type="RuleBase" id="RU363032"/>
    </source>
</evidence>
<name>A0ABN2IW83_9ACTN</name>
<reference evidence="9 10" key="1">
    <citation type="journal article" date="2019" name="Int. J. Syst. Evol. Microbiol.">
        <title>The Global Catalogue of Microorganisms (GCM) 10K type strain sequencing project: providing services to taxonomists for standard genome sequencing and annotation.</title>
        <authorList>
            <consortium name="The Broad Institute Genomics Platform"/>
            <consortium name="The Broad Institute Genome Sequencing Center for Infectious Disease"/>
            <person name="Wu L."/>
            <person name="Ma J."/>
        </authorList>
    </citation>
    <scope>NUCLEOTIDE SEQUENCE [LARGE SCALE GENOMIC DNA]</scope>
    <source>
        <strain evidence="9 10">JCM 14307</strain>
    </source>
</reference>
<dbReference type="PANTHER" id="PTHR43163">
    <property type="entry name" value="DIPEPTIDE TRANSPORT SYSTEM PERMEASE PROTEIN DPPB-RELATED"/>
    <property type="match status" value="1"/>
</dbReference>
<evidence type="ECO:0000256" key="2">
    <source>
        <dbReference type="ARBA" id="ARBA00022448"/>
    </source>
</evidence>
<dbReference type="Proteomes" id="UP001500280">
    <property type="component" value="Unassembled WGS sequence"/>
</dbReference>
<protein>
    <submittedName>
        <fullName evidence="9">ABC transporter permease</fullName>
    </submittedName>
</protein>
<feature type="transmembrane region" description="Helical" evidence="7">
    <location>
        <begin position="281"/>
        <end position="307"/>
    </location>
</feature>
<feature type="transmembrane region" description="Helical" evidence="7">
    <location>
        <begin position="102"/>
        <end position="125"/>
    </location>
</feature>
<evidence type="ECO:0000256" key="6">
    <source>
        <dbReference type="ARBA" id="ARBA00023136"/>
    </source>
</evidence>
<organism evidence="9 10">
    <name type="scientific">Kribbella yunnanensis</name>
    <dbReference type="NCBI Taxonomy" id="190194"/>
    <lineage>
        <taxon>Bacteria</taxon>
        <taxon>Bacillati</taxon>
        <taxon>Actinomycetota</taxon>
        <taxon>Actinomycetes</taxon>
        <taxon>Propionibacteriales</taxon>
        <taxon>Kribbellaceae</taxon>
        <taxon>Kribbella</taxon>
    </lineage>
</organism>
<feature type="transmembrane region" description="Helical" evidence="7">
    <location>
        <begin position="12"/>
        <end position="31"/>
    </location>
</feature>
<sequence>MKFALWLARRLLAVIVQLVAISVAIFGALYLTPGRPEQILLGTNPATPEALAAIRARYHLDDSVVDQYLHWLKGALQLDFGRSIQTGQTVTEVLGGRLPTSLFLAGFALVIVLAVAIPLGLLAGVKANSGVDRAITTISTVGVSAPAFALGIAALYVFGVVLGWFPVYGAGDGFVDQLWHLTLPAFTLAMMVTALVARQTRAAALTVNDQDFMTFARARGLPQRMLWGRYLLRNSSLPVATAIGLVLVSFLGGAVVVEQTFSLPGVGSVLLSSIANKDVPMVQGAGMFVALLTLLANLFSDVSYLVLDPRHRKRVLA</sequence>
<dbReference type="InterPro" id="IPR000515">
    <property type="entry name" value="MetI-like"/>
</dbReference>
<dbReference type="EMBL" id="BAAANF010000023">
    <property type="protein sequence ID" value="GAA1713059.1"/>
    <property type="molecule type" value="Genomic_DNA"/>
</dbReference>
<evidence type="ECO:0000256" key="5">
    <source>
        <dbReference type="ARBA" id="ARBA00022989"/>
    </source>
</evidence>
<keyword evidence="4 7" id="KW-0812">Transmembrane</keyword>
<keyword evidence="5 7" id="KW-1133">Transmembrane helix</keyword>
<keyword evidence="3" id="KW-1003">Cell membrane</keyword>
<dbReference type="Pfam" id="PF00528">
    <property type="entry name" value="BPD_transp_1"/>
    <property type="match status" value="1"/>
</dbReference>
<dbReference type="SUPFAM" id="SSF161098">
    <property type="entry name" value="MetI-like"/>
    <property type="match status" value="1"/>
</dbReference>
<dbReference type="PANTHER" id="PTHR43163:SF6">
    <property type="entry name" value="DIPEPTIDE TRANSPORT SYSTEM PERMEASE PROTEIN DPPB-RELATED"/>
    <property type="match status" value="1"/>
</dbReference>
<dbReference type="InterPro" id="IPR035906">
    <property type="entry name" value="MetI-like_sf"/>
</dbReference>
<comment type="similarity">
    <text evidence="7">Belongs to the binding-protein-dependent transport system permease family.</text>
</comment>
<feature type="transmembrane region" description="Helical" evidence="7">
    <location>
        <begin position="239"/>
        <end position="261"/>
    </location>
</feature>
<evidence type="ECO:0000256" key="1">
    <source>
        <dbReference type="ARBA" id="ARBA00004651"/>
    </source>
</evidence>
<comment type="caution">
    <text evidence="9">The sequence shown here is derived from an EMBL/GenBank/DDBJ whole genome shotgun (WGS) entry which is preliminary data.</text>
</comment>
<proteinExistence type="inferred from homology"/>
<gene>
    <name evidence="9" type="ORF">GCM10009745_71650</name>
</gene>
<evidence type="ECO:0000256" key="3">
    <source>
        <dbReference type="ARBA" id="ARBA00022475"/>
    </source>
</evidence>
<feature type="transmembrane region" description="Helical" evidence="7">
    <location>
        <begin position="137"/>
        <end position="165"/>
    </location>
</feature>
<dbReference type="Pfam" id="PF19300">
    <property type="entry name" value="BPD_transp_1_N"/>
    <property type="match status" value="1"/>
</dbReference>
<evidence type="ECO:0000256" key="4">
    <source>
        <dbReference type="ARBA" id="ARBA00022692"/>
    </source>
</evidence>
<keyword evidence="2 7" id="KW-0813">Transport</keyword>
<evidence type="ECO:0000259" key="8">
    <source>
        <dbReference type="PROSITE" id="PS50928"/>
    </source>
</evidence>
<dbReference type="PROSITE" id="PS50928">
    <property type="entry name" value="ABC_TM1"/>
    <property type="match status" value="1"/>
</dbReference>
<feature type="domain" description="ABC transmembrane type-1" evidence="8">
    <location>
        <begin position="98"/>
        <end position="300"/>
    </location>
</feature>
<evidence type="ECO:0000313" key="10">
    <source>
        <dbReference type="Proteomes" id="UP001500280"/>
    </source>
</evidence>
<feature type="transmembrane region" description="Helical" evidence="7">
    <location>
        <begin position="177"/>
        <end position="197"/>
    </location>
</feature>
<accession>A0ABN2IW83</accession>